<evidence type="ECO:0000256" key="1">
    <source>
        <dbReference type="SAM" id="MobiDB-lite"/>
    </source>
</evidence>
<feature type="compositionally biased region" description="Basic and acidic residues" evidence="1">
    <location>
        <begin position="37"/>
        <end position="48"/>
    </location>
</feature>
<sequence length="177" mass="19075">MVKAILQLRAKMQDIRSDAADADADGDSRDSGLLGMKPHDLPDEPCNRSRAEQTFSRQNFTVLLQSAWDLPSRGPLSRCAERRQGVPSFWPSPQLDAVVSPAQETFLTWACLSLPPQATKSRAFNASFSRGKAEGRQGVKKVGPGQNEVLLLIRAKHGCSGSALLMAATDSLAGVTL</sequence>
<name>A0A176VGD3_MARPO</name>
<gene>
    <name evidence="2" type="ORF">AXG93_698s1100</name>
</gene>
<evidence type="ECO:0000313" key="2">
    <source>
        <dbReference type="EMBL" id="OAE19381.1"/>
    </source>
</evidence>
<dbReference type="EMBL" id="LVLJ01003879">
    <property type="protein sequence ID" value="OAE19381.1"/>
    <property type="molecule type" value="Genomic_DNA"/>
</dbReference>
<protein>
    <submittedName>
        <fullName evidence="2">Uncharacterized protein</fullName>
    </submittedName>
</protein>
<organism evidence="2 3">
    <name type="scientific">Marchantia polymorpha subsp. ruderalis</name>
    <dbReference type="NCBI Taxonomy" id="1480154"/>
    <lineage>
        <taxon>Eukaryota</taxon>
        <taxon>Viridiplantae</taxon>
        <taxon>Streptophyta</taxon>
        <taxon>Embryophyta</taxon>
        <taxon>Marchantiophyta</taxon>
        <taxon>Marchantiopsida</taxon>
        <taxon>Marchantiidae</taxon>
        <taxon>Marchantiales</taxon>
        <taxon>Marchantiaceae</taxon>
        <taxon>Marchantia</taxon>
    </lineage>
</organism>
<dbReference type="AlphaFoldDB" id="A0A176VGD3"/>
<proteinExistence type="predicted"/>
<accession>A0A176VGD3</accession>
<evidence type="ECO:0000313" key="3">
    <source>
        <dbReference type="Proteomes" id="UP000077202"/>
    </source>
</evidence>
<dbReference type="Proteomes" id="UP000077202">
    <property type="component" value="Unassembled WGS sequence"/>
</dbReference>
<feature type="region of interest" description="Disordered" evidence="1">
    <location>
        <begin position="16"/>
        <end position="48"/>
    </location>
</feature>
<comment type="caution">
    <text evidence="2">The sequence shown here is derived from an EMBL/GenBank/DDBJ whole genome shotgun (WGS) entry which is preliminary data.</text>
</comment>
<reference evidence="2" key="1">
    <citation type="submission" date="2016-03" db="EMBL/GenBank/DDBJ databases">
        <title>Mechanisms controlling the formation of the plant cell surface in tip-growing cells are functionally conserved among land plants.</title>
        <authorList>
            <person name="Honkanen S."/>
            <person name="Jones V.A."/>
            <person name="Morieri G."/>
            <person name="Champion C."/>
            <person name="Hetherington A.J."/>
            <person name="Kelly S."/>
            <person name="Saint-Marcoux D."/>
            <person name="Proust H."/>
            <person name="Prescott H."/>
            <person name="Dolan L."/>
        </authorList>
    </citation>
    <scope>NUCLEOTIDE SEQUENCE [LARGE SCALE GENOMIC DNA]</scope>
    <source>
        <tissue evidence="2">Whole gametophyte</tissue>
    </source>
</reference>
<keyword evidence="3" id="KW-1185">Reference proteome</keyword>